<keyword evidence="2" id="KW-0812">Transmembrane</keyword>
<accession>A0ABY4YS97</accession>
<dbReference type="EMBL" id="CP099489">
    <property type="protein sequence ID" value="USQ79621.1"/>
    <property type="molecule type" value="Genomic_DNA"/>
</dbReference>
<keyword evidence="2" id="KW-1133">Transmembrane helix</keyword>
<feature type="region of interest" description="Disordered" evidence="1">
    <location>
        <begin position="74"/>
        <end position="179"/>
    </location>
</feature>
<evidence type="ECO:0000256" key="2">
    <source>
        <dbReference type="SAM" id="Phobius"/>
    </source>
</evidence>
<dbReference type="RefSeq" id="WP_252592726.1">
    <property type="nucleotide sequence ID" value="NZ_CP099489.1"/>
</dbReference>
<dbReference type="Proteomes" id="UP001056455">
    <property type="component" value="Chromosome"/>
</dbReference>
<name>A0ABY4YS97_9MICO</name>
<evidence type="ECO:0008006" key="5">
    <source>
        <dbReference type="Google" id="ProtNLM"/>
    </source>
</evidence>
<evidence type="ECO:0000313" key="4">
    <source>
        <dbReference type="Proteomes" id="UP001056455"/>
    </source>
</evidence>
<feature type="transmembrane region" description="Helical" evidence="2">
    <location>
        <begin position="43"/>
        <end position="65"/>
    </location>
</feature>
<keyword evidence="2" id="KW-0472">Membrane</keyword>
<feature type="compositionally biased region" description="Basic and acidic residues" evidence="1">
    <location>
        <begin position="76"/>
        <end position="108"/>
    </location>
</feature>
<protein>
    <recommendedName>
        <fullName evidence="5">Lipopolysaccharide assembly protein A domain-containing protein</fullName>
    </recommendedName>
</protein>
<reference evidence="3" key="1">
    <citation type="submission" date="2022-06" db="EMBL/GenBank/DDBJ databases">
        <title>Ornithinimicrobium HY1793.</title>
        <authorList>
            <person name="Huang Y."/>
        </authorList>
    </citation>
    <scope>NUCLEOTIDE SEQUENCE</scope>
    <source>
        <strain evidence="3">HY1793</strain>
    </source>
</reference>
<organism evidence="3 4">
    <name type="scientific">Ornithinimicrobium faecis</name>
    <dbReference type="NCBI Taxonomy" id="2934158"/>
    <lineage>
        <taxon>Bacteria</taxon>
        <taxon>Bacillati</taxon>
        <taxon>Actinomycetota</taxon>
        <taxon>Actinomycetes</taxon>
        <taxon>Micrococcales</taxon>
        <taxon>Ornithinimicrobiaceae</taxon>
        <taxon>Ornithinimicrobium</taxon>
    </lineage>
</organism>
<gene>
    <name evidence="3" type="ORF">NF556_18835</name>
</gene>
<evidence type="ECO:0000313" key="3">
    <source>
        <dbReference type="EMBL" id="USQ79621.1"/>
    </source>
</evidence>
<sequence length="179" mass="19289">MLILGLLLAVAALVVFGYMLFGTQDLSPLQIDLGVFTVELTPMHLYLLGAATLVVLVLGLLFLTMGLRAQRRRRREVKELRAAVRDGGTDTGRTGRRDAPPVEQRHSDPVPSSQTSEDRPRPGGSDLGPAHPGSAPYERDVPDNRAAESPSSPPRDPGPDVALPGDYPRDDTTPGTHRP</sequence>
<feature type="compositionally biased region" description="Basic and acidic residues" evidence="1">
    <location>
        <begin position="137"/>
        <end position="146"/>
    </location>
</feature>
<proteinExistence type="predicted"/>
<keyword evidence="4" id="KW-1185">Reference proteome</keyword>
<evidence type="ECO:0000256" key="1">
    <source>
        <dbReference type="SAM" id="MobiDB-lite"/>
    </source>
</evidence>